<dbReference type="InterPro" id="IPR018299">
    <property type="entry name" value="Alkaline_phosphatase_AS"/>
</dbReference>
<feature type="chain" id="PRO_5043842087" description="alkaline phosphatase" evidence="11">
    <location>
        <begin position="17"/>
        <end position="150"/>
    </location>
</feature>
<dbReference type="PRINTS" id="PR00113">
    <property type="entry name" value="ALKPHPHTASE"/>
</dbReference>
<dbReference type="InterPro" id="IPR001952">
    <property type="entry name" value="Alkaline_phosphatase"/>
</dbReference>
<sequence length="150" mass="16288">FIINLYLLLGVHCTQAQKATGKQIWWDLAQNELAAALNVRRNENVAKNVILFLGDGMGITAATAGRIYKGQQKGLHGEEGYLAWERFPNMGLLKTYNVDRQVPDSAGTATAYLCGVKANIGTLGVGPEVMVEDCGASLQPEHQATSILKW</sequence>
<evidence type="ECO:0000256" key="5">
    <source>
        <dbReference type="ARBA" id="ARBA00022801"/>
    </source>
</evidence>
<keyword evidence="11" id="KW-0732">Signal</keyword>
<feature type="binding site" evidence="9">
    <location>
        <position position="55"/>
    </location>
    <ligand>
        <name>Mg(2+)</name>
        <dbReference type="ChEBI" id="CHEBI:18420"/>
    </ligand>
</feature>
<dbReference type="GO" id="GO:0046872">
    <property type="term" value="F:metal ion binding"/>
    <property type="evidence" value="ECO:0007669"/>
    <property type="project" value="UniProtKB-KW"/>
</dbReference>
<comment type="similarity">
    <text evidence="1 10">Belongs to the alkaline phosphatase family.</text>
</comment>
<evidence type="ECO:0000256" key="6">
    <source>
        <dbReference type="ARBA" id="ARBA00022833"/>
    </source>
</evidence>
<keyword evidence="6 9" id="KW-0862">Zinc</keyword>
<feature type="non-terminal residue" evidence="12">
    <location>
        <position position="1"/>
    </location>
</feature>
<dbReference type="EMBL" id="CAXKWB010002726">
    <property type="protein sequence ID" value="CAL4067494.1"/>
    <property type="molecule type" value="Genomic_DNA"/>
</dbReference>
<feature type="signal peptide" evidence="11">
    <location>
        <begin position="1"/>
        <end position="16"/>
    </location>
</feature>
<evidence type="ECO:0000256" key="1">
    <source>
        <dbReference type="ARBA" id="ARBA00005984"/>
    </source>
</evidence>
<dbReference type="PANTHER" id="PTHR11596">
    <property type="entry name" value="ALKALINE PHOSPHATASE"/>
    <property type="match status" value="1"/>
</dbReference>
<dbReference type="SUPFAM" id="SSF53649">
    <property type="entry name" value="Alkaline phosphatase-like"/>
    <property type="match status" value="1"/>
</dbReference>
<organism evidence="12 13">
    <name type="scientific">Meganyctiphanes norvegica</name>
    <name type="common">Northern krill</name>
    <name type="synonym">Thysanopoda norvegica</name>
    <dbReference type="NCBI Taxonomy" id="48144"/>
    <lineage>
        <taxon>Eukaryota</taxon>
        <taxon>Metazoa</taxon>
        <taxon>Ecdysozoa</taxon>
        <taxon>Arthropoda</taxon>
        <taxon>Crustacea</taxon>
        <taxon>Multicrustacea</taxon>
        <taxon>Malacostraca</taxon>
        <taxon>Eumalacostraca</taxon>
        <taxon>Eucarida</taxon>
        <taxon>Euphausiacea</taxon>
        <taxon>Euphausiidae</taxon>
        <taxon>Meganyctiphanes</taxon>
    </lineage>
</organism>
<feature type="active site" description="Phosphoserine intermediate" evidence="8">
    <location>
        <position position="105"/>
    </location>
</feature>
<evidence type="ECO:0000256" key="9">
    <source>
        <dbReference type="PIRSR" id="PIRSR601952-2"/>
    </source>
</evidence>
<evidence type="ECO:0000256" key="11">
    <source>
        <dbReference type="SAM" id="SignalP"/>
    </source>
</evidence>
<evidence type="ECO:0000256" key="2">
    <source>
        <dbReference type="ARBA" id="ARBA00012647"/>
    </source>
</evidence>
<accession>A0AAV2Q0S7</accession>
<protein>
    <recommendedName>
        <fullName evidence="2">alkaline phosphatase</fullName>
        <ecNumber evidence="2">3.1.3.1</ecNumber>
    </recommendedName>
</protein>
<dbReference type="Proteomes" id="UP001497623">
    <property type="component" value="Unassembled WGS sequence"/>
</dbReference>
<evidence type="ECO:0000256" key="8">
    <source>
        <dbReference type="PIRSR" id="PIRSR601952-1"/>
    </source>
</evidence>
<feature type="non-terminal residue" evidence="12">
    <location>
        <position position="150"/>
    </location>
</feature>
<keyword evidence="7 9" id="KW-0460">Magnesium</keyword>
<keyword evidence="3" id="KW-0597">Phosphoprotein</keyword>
<dbReference type="AlphaFoldDB" id="A0AAV2Q0S7"/>
<feature type="binding site" evidence="9">
    <location>
        <position position="55"/>
    </location>
    <ligand>
        <name>Zn(2+)</name>
        <dbReference type="ChEBI" id="CHEBI:29105"/>
        <label>2</label>
    </ligand>
</feature>
<keyword evidence="5" id="KW-0378">Hydrolase</keyword>
<evidence type="ECO:0000313" key="12">
    <source>
        <dbReference type="EMBL" id="CAL4067494.1"/>
    </source>
</evidence>
<evidence type="ECO:0000313" key="13">
    <source>
        <dbReference type="Proteomes" id="UP001497623"/>
    </source>
</evidence>
<name>A0AAV2Q0S7_MEGNR</name>
<gene>
    <name evidence="12" type="ORF">MNOR_LOCUS6548</name>
</gene>
<proteinExistence type="inferred from homology"/>
<dbReference type="PANTHER" id="PTHR11596:SF5">
    <property type="entry name" value="ALKALINE PHOSPHATASE"/>
    <property type="match status" value="1"/>
</dbReference>
<dbReference type="InterPro" id="IPR017850">
    <property type="entry name" value="Alkaline_phosphatase_core_sf"/>
</dbReference>
<keyword evidence="4 9" id="KW-0479">Metal-binding</keyword>
<comment type="cofactor">
    <cofactor evidence="9">
        <name>Zn(2+)</name>
        <dbReference type="ChEBI" id="CHEBI:29105"/>
    </cofactor>
    <text evidence="9">Binds 2 Zn(2+) ions.</text>
</comment>
<dbReference type="EC" id="3.1.3.1" evidence="2"/>
<reference evidence="12 13" key="1">
    <citation type="submission" date="2024-05" db="EMBL/GenBank/DDBJ databases">
        <authorList>
            <person name="Wallberg A."/>
        </authorList>
    </citation>
    <scope>NUCLEOTIDE SEQUENCE [LARGE SCALE GENOMIC DNA]</scope>
</reference>
<dbReference type="PROSITE" id="PS00123">
    <property type="entry name" value="ALKALINE_PHOSPHATASE"/>
    <property type="match status" value="1"/>
</dbReference>
<dbReference type="Pfam" id="PF00245">
    <property type="entry name" value="Alk_phosphatase"/>
    <property type="match status" value="1"/>
</dbReference>
<comment type="cofactor">
    <cofactor evidence="9">
        <name>Mg(2+)</name>
        <dbReference type="ChEBI" id="CHEBI:18420"/>
    </cofactor>
    <text evidence="9">Binds 1 Mg(2+) ion.</text>
</comment>
<dbReference type="GO" id="GO:0004035">
    <property type="term" value="F:alkaline phosphatase activity"/>
    <property type="evidence" value="ECO:0007669"/>
    <property type="project" value="UniProtKB-EC"/>
</dbReference>
<dbReference type="Gene3D" id="3.40.720.10">
    <property type="entry name" value="Alkaline Phosphatase, subunit A"/>
    <property type="match status" value="1"/>
</dbReference>
<keyword evidence="13" id="KW-1185">Reference proteome</keyword>
<evidence type="ECO:0000256" key="7">
    <source>
        <dbReference type="ARBA" id="ARBA00022842"/>
    </source>
</evidence>
<evidence type="ECO:0000256" key="3">
    <source>
        <dbReference type="ARBA" id="ARBA00022553"/>
    </source>
</evidence>
<comment type="caution">
    <text evidence="12">The sequence shown here is derived from an EMBL/GenBank/DDBJ whole genome shotgun (WGS) entry which is preliminary data.</text>
</comment>
<evidence type="ECO:0000256" key="4">
    <source>
        <dbReference type="ARBA" id="ARBA00022723"/>
    </source>
</evidence>
<evidence type="ECO:0000256" key="10">
    <source>
        <dbReference type="RuleBase" id="RU003946"/>
    </source>
</evidence>